<evidence type="ECO:0000313" key="4">
    <source>
        <dbReference type="Proteomes" id="UP001163115"/>
    </source>
</evidence>
<feature type="transmembrane region" description="Helical" evidence="1">
    <location>
        <begin position="85"/>
        <end position="107"/>
    </location>
</feature>
<keyword evidence="1" id="KW-0472">Membrane</keyword>
<protein>
    <submittedName>
        <fullName evidence="3">GHKL domain-containing protein</fullName>
    </submittedName>
</protein>
<accession>A0ABY7A6L1</accession>
<feature type="transmembrane region" description="Helical" evidence="1">
    <location>
        <begin position="161"/>
        <end position="180"/>
    </location>
</feature>
<dbReference type="Proteomes" id="UP001163115">
    <property type="component" value="Chromosome"/>
</dbReference>
<feature type="transmembrane region" description="Helical" evidence="1">
    <location>
        <begin position="6"/>
        <end position="25"/>
    </location>
</feature>
<feature type="transmembrane region" description="Helical" evidence="1">
    <location>
        <begin position="54"/>
        <end position="73"/>
    </location>
</feature>
<dbReference type="Pfam" id="PF14501">
    <property type="entry name" value="HATPase_c_5"/>
    <property type="match status" value="1"/>
</dbReference>
<feature type="domain" description="Sensor histidine kinase NatK-like C-terminal" evidence="2">
    <location>
        <begin position="322"/>
        <end position="423"/>
    </location>
</feature>
<dbReference type="InterPro" id="IPR032834">
    <property type="entry name" value="NatK-like_C"/>
</dbReference>
<organism evidence="3 4">
    <name type="scientific">Lacrimispora xylanolytica</name>
    <dbReference type="NCBI Taxonomy" id="29375"/>
    <lineage>
        <taxon>Bacteria</taxon>
        <taxon>Bacillati</taxon>
        <taxon>Bacillota</taxon>
        <taxon>Clostridia</taxon>
        <taxon>Lachnospirales</taxon>
        <taxon>Lachnospiraceae</taxon>
        <taxon>Lacrimispora</taxon>
    </lineage>
</organism>
<dbReference type="RefSeq" id="WP_268114137.1">
    <property type="nucleotide sequence ID" value="NZ_CP113524.1"/>
</dbReference>
<feature type="transmembrane region" description="Helical" evidence="1">
    <location>
        <begin position="186"/>
        <end position="205"/>
    </location>
</feature>
<dbReference type="InterPro" id="IPR036890">
    <property type="entry name" value="HATPase_C_sf"/>
</dbReference>
<dbReference type="Gene3D" id="3.30.565.10">
    <property type="entry name" value="Histidine kinase-like ATPase, C-terminal domain"/>
    <property type="match status" value="1"/>
</dbReference>
<sequence length="425" mass="49975">MSIFQFSLIIFDSLLAVFFLLRYNGYKWNDKPQFLMLFPILNMNIWYSDRNVHVLAVIGNIFVSYLLMIILKFEGRTKFGLLWSCILYYGTLMLSNSMVSVLFLLLMNKSLGFFKIPHVFAVLLCLILKSYQWGIIRFYIFLEERNITSENDNIQPMISNSIYNIAFIVVILYAINNNILEEPYGFLLLIIGIVVSQVIFFYMYAKMNSKSRLSHVKNLLMQIYEDERYLIGNNQQVDRMARINHDIKNHLTYIAYNLDNKNYDKAKEYIVELINNAGLNFNFIKLTDNSLNFIINHKLNQAYKKNIKIFAQIEDLKKPCLEEFDLCILLCNVLDNAIEAVEGQEKKQIHIEIFNHAGYQTYFIKNTIETSILEVNSDLITTKYQKKDHGYGYQQINDIINKYHGHIDIYELESFFCIKILIPTS</sequence>
<keyword evidence="4" id="KW-1185">Reference proteome</keyword>
<reference evidence="3" key="1">
    <citation type="submission" date="2022-11" db="EMBL/GenBank/DDBJ databases">
        <title>Lacrimispora xylanolytica sy1, complete genome.</title>
        <authorList>
            <person name="Choi S."/>
        </authorList>
    </citation>
    <scope>NUCLEOTIDE SEQUENCE</scope>
    <source>
        <strain evidence="3">Sy1</strain>
    </source>
</reference>
<keyword evidence="1" id="KW-1133">Transmembrane helix</keyword>
<dbReference type="SUPFAM" id="SSF55874">
    <property type="entry name" value="ATPase domain of HSP90 chaperone/DNA topoisomerase II/histidine kinase"/>
    <property type="match status" value="1"/>
</dbReference>
<evidence type="ECO:0000259" key="2">
    <source>
        <dbReference type="Pfam" id="PF14501"/>
    </source>
</evidence>
<dbReference type="PANTHER" id="PTHR40448">
    <property type="entry name" value="TWO-COMPONENT SENSOR HISTIDINE KINASE"/>
    <property type="match status" value="1"/>
</dbReference>
<feature type="transmembrane region" description="Helical" evidence="1">
    <location>
        <begin position="119"/>
        <end position="140"/>
    </location>
</feature>
<dbReference type="PANTHER" id="PTHR40448:SF1">
    <property type="entry name" value="TWO-COMPONENT SENSOR HISTIDINE KINASE"/>
    <property type="match status" value="1"/>
</dbReference>
<gene>
    <name evidence="3" type="ORF">OW255_11080</name>
</gene>
<evidence type="ECO:0000256" key="1">
    <source>
        <dbReference type="SAM" id="Phobius"/>
    </source>
</evidence>
<dbReference type="EMBL" id="CP113524">
    <property type="protein sequence ID" value="WAJ22127.1"/>
    <property type="molecule type" value="Genomic_DNA"/>
</dbReference>
<evidence type="ECO:0000313" key="3">
    <source>
        <dbReference type="EMBL" id="WAJ22127.1"/>
    </source>
</evidence>
<name>A0ABY7A6L1_9FIRM</name>
<keyword evidence="1" id="KW-0812">Transmembrane</keyword>
<proteinExistence type="predicted"/>